<dbReference type="RefSeq" id="WP_184192425.1">
    <property type="nucleotide sequence ID" value="NZ_JACHGW010000001.1"/>
</dbReference>
<feature type="chain" id="PRO_5030870304" evidence="2">
    <location>
        <begin position="25"/>
        <end position="66"/>
    </location>
</feature>
<evidence type="ECO:0000313" key="4">
    <source>
        <dbReference type="Proteomes" id="UP000520814"/>
    </source>
</evidence>
<evidence type="ECO:0000256" key="1">
    <source>
        <dbReference type="SAM" id="Phobius"/>
    </source>
</evidence>
<protein>
    <submittedName>
        <fullName evidence="3">Uncharacterized protein</fullName>
    </submittedName>
</protein>
<feature type="transmembrane region" description="Helical" evidence="1">
    <location>
        <begin position="34"/>
        <end position="53"/>
    </location>
</feature>
<organism evidence="3 4">
    <name type="scientific">Armatimonas rosea</name>
    <dbReference type="NCBI Taxonomy" id="685828"/>
    <lineage>
        <taxon>Bacteria</taxon>
        <taxon>Bacillati</taxon>
        <taxon>Armatimonadota</taxon>
        <taxon>Armatimonadia</taxon>
        <taxon>Armatimonadales</taxon>
        <taxon>Armatimonadaceae</taxon>
        <taxon>Armatimonas</taxon>
    </lineage>
</organism>
<dbReference type="Proteomes" id="UP000520814">
    <property type="component" value="Unassembled WGS sequence"/>
</dbReference>
<gene>
    <name evidence="3" type="ORF">HNQ39_000559</name>
</gene>
<dbReference type="AlphaFoldDB" id="A0A7W9W5P6"/>
<dbReference type="EMBL" id="JACHGW010000001">
    <property type="protein sequence ID" value="MBB6048797.1"/>
    <property type="molecule type" value="Genomic_DNA"/>
</dbReference>
<comment type="caution">
    <text evidence="3">The sequence shown here is derived from an EMBL/GenBank/DDBJ whole genome shotgun (WGS) entry which is preliminary data.</text>
</comment>
<proteinExistence type="predicted"/>
<keyword evidence="1" id="KW-0472">Membrane</keyword>
<evidence type="ECO:0000313" key="3">
    <source>
        <dbReference type="EMBL" id="MBB6048797.1"/>
    </source>
</evidence>
<sequence length="66" mass="7114">MKKIVFITLVLVAALDATARPSHAYLDPGAGSQLLQMTLAGALGLVFALKTMFQRVLQSARARRSK</sequence>
<keyword evidence="1" id="KW-1133">Transmembrane helix</keyword>
<name>A0A7W9W5P6_ARMRO</name>
<feature type="signal peptide" evidence="2">
    <location>
        <begin position="1"/>
        <end position="24"/>
    </location>
</feature>
<accession>A0A7W9W5P6</accession>
<reference evidence="3 4" key="1">
    <citation type="submission" date="2020-08" db="EMBL/GenBank/DDBJ databases">
        <title>Genomic Encyclopedia of Type Strains, Phase IV (KMG-IV): sequencing the most valuable type-strain genomes for metagenomic binning, comparative biology and taxonomic classification.</title>
        <authorList>
            <person name="Goeker M."/>
        </authorList>
    </citation>
    <scope>NUCLEOTIDE SEQUENCE [LARGE SCALE GENOMIC DNA]</scope>
    <source>
        <strain evidence="3 4">DSM 23562</strain>
    </source>
</reference>
<keyword evidence="1" id="KW-0812">Transmembrane</keyword>
<evidence type="ECO:0000256" key="2">
    <source>
        <dbReference type="SAM" id="SignalP"/>
    </source>
</evidence>
<keyword evidence="2" id="KW-0732">Signal</keyword>
<keyword evidence="4" id="KW-1185">Reference proteome</keyword>